<protein>
    <recommendedName>
        <fullName evidence="9">Carotenoid oxygenase</fullName>
    </recommendedName>
</protein>
<reference evidence="7 8" key="1">
    <citation type="journal article" date="2011" name="Science">
        <title>The Selaginella genome identifies genetic changes associated with the evolution of vascular plants.</title>
        <authorList>
            <person name="Banks J.A."/>
            <person name="Nishiyama T."/>
            <person name="Hasebe M."/>
            <person name="Bowman J.L."/>
            <person name="Gribskov M."/>
            <person name="dePamphilis C."/>
            <person name="Albert V.A."/>
            <person name="Aono N."/>
            <person name="Aoyama T."/>
            <person name="Ambrose B.A."/>
            <person name="Ashton N.W."/>
            <person name="Axtell M.J."/>
            <person name="Barker E."/>
            <person name="Barker M.S."/>
            <person name="Bennetzen J.L."/>
            <person name="Bonawitz N.D."/>
            <person name="Chapple C."/>
            <person name="Cheng C."/>
            <person name="Correa L.G."/>
            <person name="Dacre M."/>
            <person name="DeBarry J."/>
            <person name="Dreyer I."/>
            <person name="Elias M."/>
            <person name="Engstrom E.M."/>
            <person name="Estelle M."/>
            <person name="Feng L."/>
            <person name="Finet C."/>
            <person name="Floyd S.K."/>
            <person name="Frommer W.B."/>
            <person name="Fujita T."/>
            <person name="Gramzow L."/>
            <person name="Gutensohn M."/>
            <person name="Harholt J."/>
            <person name="Hattori M."/>
            <person name="Heyl A."/>
            <person name="Hirai T."/>
            <person name="Hiwatashi Y."/>
            <person name="Ishikawa M."/>
            <person name="Iwata M."/>
            <person name="Karol K.G."/>
            <person name="Koehler B."/>
            <person name="Kolukisaoglu U."/>
            <person name="Kubo M."/>
            <person name="Kurata T."/>
            <person name="Lalonde S."/>
            <person name="Li K."/>
            <person name="Li Y."/>
            <person name="Litt A."/>
            <person name="Lyons E."/>
            <person name="Manning G."/>
            <person name="Maruyama T."/>
            <person name="Michael T.P."/>
            <person name="Mikami K."/>
            <person name="Miyazaki S."/>
            <person name="Morinaga S."/>
            <person name="Murata T."/>
            <person name="Mueller-Roeber B."/>
            <person name="Nelson D.R."/>
            <person name="Obara M."/>
            <person name="Oguri Y."/>
            <person name="Olmstead R.G."/>
            <person name="Onodera N."/>
            <person name="Petersen B.L."/>
            <person name="Pils B."/>
            <person name="Prigge M."/>
            <person name="Rensing S.A."/>
            <person name="Riano-Pachon D.M."/>
            <person name="Roberts A.W."/>
            <person name="Sato Y."/>
            <person name="Scheller H.V."/>
            <person name="Schulz B."/>
            <person name="Schulz C."/>
            <person name="Shakirov E.V."/>
            <person name="Shibagaki N."/>
            <person name="Shinohara N."/>
            <person name="Shippen D.E."/>
            <person name="Soerensen I."/>
            <person name="Sotooka R."/>
            <person name="Sugimoto N."/>
            <person name="Sugita M."/>
            <person name="Sumikawa N."/>
            <person name="Tanurdzic M."/>
            <person name="Theissen G."/>
            <person name="Ulvskov P."/>
            <person name="Wakazuki S."/>
            <person name="Weng J.K."/>
            <person name="Willats W.W."/>
            <person name="Wipf D."/>
            <person name="Wolf P.G."/>
            <person name="Yang L."/>
            <person name="Zimmer A.D."/>
            <person name="Zhu Q."/>
            <person name="Mitros T."/>
            <person name="Hellsten U."/>
            <person name="Loque D."/>
            <person name="Otillar R."/>
            <person name="Salamov A."/>
            <person name="Schmutz J."/>
            <person name="Shapiro H."/>
            <person name="Lindquist E."/>
            <person name="Lucas S."/>
            <person name="Rokhsar D."/>
            <person name="Grigoriev I.V."/>
        </authorList>
    </citation>
    <scope>NUCLEOTIDE SEQUENCE [LARGE SCALE GENOMIC DNA]</scope>
</reference>
<feature type="binding site" evidence="5">
    <location>
        <position position="494"/>
    </location>
    <ligand>
        <name>Fe cation</name>
        <dbReference type="ChEBI" id="CHEBI:24875"/>
        <note>catalytic</note>
    </ligand>
</feature>
<evidence type="ECO:0000313" key="8">
    <source>
        <dbReference type="Proteomes" id="UP000001514"/>
    </source>
</evidence>
<dbReference type="Gramene" id="EFJ07849">
    <property type="protein sequence ID" value="EFJ07849"/>
    <property type="gene ID" value="SELMODRAFT_132803"/>
</dbReference>
<evidence type="ECO:0000313" key="7">
    <source>
        <dbReference type="EMBL" id="EFJ07849.1"/>
    </source>
</evidence>
<evidence type="ECO:0000256" key="3">
    <source>
        <dbReference type="ARBA" id="ARBA00022964"/>
    </source>
</evidence>
<dbReference type="GO" id="GO:0046872">
    <property type="term" value="F:metal ion binding"/>
    <property type="evidence" value="ECO:0007669"/>
    <property type="project" value="UniProtKB-KW"/>
</dbReference>
<dbReference type="AlphaFoldDB" id="D8T650"/>
<keyword evidence="3" id="KW-0223">Dioxygenase</keyword>
<dbReference type="GO" id="GO:0009570">
    <property type="term" value="C:chloroplast stroma"/>
    <property type="evidence" value="ECO:0000318"/>
    <property type="project" value="GO_Central"/>
</dbReference>
<organism evidence="8">
    <name type="scientific">Selaginella moellendorffii</name>
    <name type="common">Spikemoss</name>
    <dbReference type="NCBI Taxonomy" id="88036"/>
    <lineage>
        <taxon>Eukaryota</taxon>
        <taxon>Viridiplantae</taxon>
        <taxon>Streptophyta</taxon>
        <taxon>Embryophyta</taxon>
        <taxon>Tracheophyta</taxon>
        <taxon>Lycopodiopsida</taxon>
        <taxon>Selaginellales</taxon>
        <taxon>Selaginellaceae</taxon>
        <taxon>Selaginella</taxon>
    </lineage>
</organism>
<dbReference type="OMA" id="WDINGEW"/>
<comment type="similarity">
    <text evidence="1">Belongs to the carotenoid oxygenase family.</text>
</comment>
<dbReference type="eggNOG" id="KOG1285">
    <property type="taxonomic scope" value="Eukaryota"/>
</dbReference>
<dbReference type="InParanoid" id="D8T650"/>
<dbReference type="KEGG" id="smo:SELMODRAFT_133910"/>
<feature type="binding site" evidence="5">
    <location>
        <position position="192"/>
    </location>
    <ligand>
        <name>Fe cation</name>
        <dbReference type="ChEBI" id="CHEBI:24875"/>
        <note>catalytic</note>
    </ligand>
</feature>
<dbReference type="Gramene" id="EFJ07263">
    <property type="protein sequence ID" value="EFJ07263"/>
    <property type="gene ID" value="SELMODRAFT_133910"/>
</dbReference>
<keyword evidence="8" id="KW-1185">Reference proteome</keyword>
<feature type="binding site" evidence="5">
    <location>
        <position position="240"/>
    </location>
    <ligand>
        <name>Fe cation</name>
        <dbReference type="ChEBI" id="CHEBI:24875"/>
        <note>catalytic</note>
    </ligand>
</feature>
<keyword evidence="4 5" id="KW-0408">Iron</keyword>
<evidence type="ECO:0000256" key="2">
    <source>
        <dbReference type="ARBA" id="ARBA00022723"/>
    </source>
</evidence>
<dbReference type="InterPro" id="IPR004294">
    <property type="entry name" value="Carotenoid_Oase"/>
</dbReference>
<keyword evidence="2 5" id="KW-0479">Metal-binding</keyword>
<dbReference type="PANTHER" id="PTHR10543">
    <property type="entry name" value="BETA-CAROTENE DIOXYGENASE"/>
    <property type="match status" value="1"/>
</dbReference>
<feature type="binding site" evidence="5">
    <location>
        <position position="305"/>
    </location>
    <ligand>
        <name>Fe cation</name>
        <dbReference type="ChEBI" id="CHEBI:24875"/>
        <note>catalytic</note>
    </ligand>
</feature>
<keyword evidence="3" id="KW-0560">Oxidoreductase</keyword>
<feature type="non-terminal residue" evidence="7">
    <location>
        <position position="1"/>
    </location>
</feature>
<sequence>NFSPVEEVGSWTPVQVIDGEIPQDFPAGTYIRNGPNPYLLDESILISPFGKLYCHWFEGDGMLHATRFDQGGKFITYKNKYVDTMAHKIEKNTKKTSFLRAVEGDSLAISASYLLNFVRQLHLFCFIFLSYNVQLRFGKVNGPTCNTHVFKLAGKLYAVAEADIPHEIDLSSLNTLGTLDFSGKWKGPFTSHSKFDLEKQELVIFGFNAKSPYLQIGIVSKDGDLIQKTDLELDRACFIHEISITKNYTLIPDFPLTINMNRLLKGSGRLVEFENNSSSRIGVMPRYGDSKSVRWFEVEPGYSFHAVNAFEDSDEWFARGITPTDPRNARDPQVDGALLANLREWRFNLDKGTVVERNLTSLETCGIEMPKINKKFTGRKNQFAYAQVVDVEASKVVGKFQCVFLLMYLRFAVYRHAKDEIDVKYHDLGANRYGSEPLFVARPHSTDEDDGWIVSYVHDEETNKSEVYIFDAQKFQDQAVARIGLPQRVPYGFHSDFFF</sequence>
<evidence type="ECO:0000313" key="6">
    <source>
        <dbReference type="EMBL" id="EFJ07263.1"/>
    </source>
</evidence>
<dbReference type="HOGENOM" id="CLU_016472_2_1_1"/>
<dbReference type="Proteomes" id="UP000001514">
    <property type="component" value="Unassembled WGS sequence"/>
</dbReference>
<name>D8T650_SELML</name>
<dbReference type="PANTHER" id="PTHR10543:SF142">
    <property type="entry name" value="OS06G0162550 PROTEIN"/>
    <property type="match status" value="1"/>
</dbReference>
<dbReference type="Pfam" id="PF03055">
    <property type="entry name" value="RPE65"/>
    <property type="match status" value="1"/>
</dbReference>
<dbReference type="EMBL" id="GL377679">
    <property type="protein sequence ID" value="EFJ07849.1"/>
    <property type="molecule type" value="Genomic_DNA"/>
</dbReference>
<evidence type="ECO:0000256" key="1">
    <source>
        <dbReference type="ARBA" id="ARBA00006787"/>
    </source>
</evidence>
<dbReference type="KEGG" id="smo:SELMODRAFT_132803"/>
<comment type="cofactor">
    <cofactor evidence="5">
        <name>Fe(2+)</name>
        <dbReference type="ChEBI" id="CHEBI:29033"/>
    </cofactor>
    <text evidence="5">Binds 1 Fe(2+) ion per subunit.</text>
</comment>
<dbReference type="GO" id="GO:0010436">
    <property type="term" value="F:carotenoid dioxygenase activity"/>
    <property type="evidence" value="ECO:0000318"/>
    <property type="project" value="GO_Central"/>
</dbReference>
<evidence type="ECO:0000256" key="4">
    <source>
        <dbReference type="ARBA" id="ARBA00023004"/>
    </source>
</evidence>
<dbReference type="GO" id="GO:0016121">
    <property type="term" value="P:carotene catabolic process"/>
    <property type="evidence" value="ECO:0000318"/>
    <property type="project" value="GO_Central"/>
</dbReference>
<evidence type="ECO:0000256" key="5">
    <source>
        <dbReference type="PIRSR" id="PIRSR604294-1"/>
    </source>
</evidence>
<dbReference type="EMBL" id="GL377687">
    <property type="protein sequence ID" value="EFJ07263.1"/>
    <property type="molecule type" value="Genomic_DNA"/>
</dbReference>
<proteinExistence type="inferred from homology"/>
<gene>
    <name evidence="7" type="ORF">SELMODRAFT_132803</name>
    <name evidence="6" type="ORF">SELMODRAFT_133910</name>
</gene>
<evidence type="ECO:0008006" key="9">
    <source>
        <dbReference type="Google" id="ProtNLM"/>
    </source>
</evidence>
<accession>D8T650</accession>